<comment type="similarity">
    <text evidence="2 14">Belongs to the MCM family.</text>
</comment>
<name>A0AAV8UPQ2_9RHOD</name>
<dbReference type="Pfam" id="PF00493">
    <property type="entry name" value="MCM"/>
    <property type="match status" value="1"/>
</dbReference>
<protein>
    <recommendedName>
        <fullName evidence="3">DNA helicase</fullName>
        <ecNumber evidence="3">3.6.4.12</ecNumber>
    </recommendedName>
    <alternativeName>
        <fullName evidence="12">Minichromosome maintenance 9</fullName>
    </alternativeName>
</protein>
<evidence type="ECO:0000256" key="13">
    <source>
        <dbReference type="ARBA" id="ARBA00047995"/>
    </source>
</evidence>
<dbReference type="GO" id="GO:0017116">
    <property type="term" value="F:single-stranded DNA helicase activity"/>
    <property type="evidence" value="ECO:0007669"/>
    <property type="project" value="TreeGrafter"/>
</dbReference>
<dbReference type="InterPro" id="IPR027417">
    <property type="entry name" value="P-loop_NTPase"/>
</dbReference>
<evidence type="ECO:0000256" key="7">
    <source>
        <dbReference type="ARBA" id="ARBA00022806"/>
    </source>
</evidence>
<keyword evidence="6" id="KW-0378">Hydrolase</keyword>
<dbReference type="EMBL" id="JAMWBK010000009">
    <property type="protein sequence ID" value="KAJ8902576.1"/>
    <property type="molecule type" value="Genomic_DNA"/>
</dbReference>
<evidence type="ECO:0000313" key="17">
    <source>
        <dbReference type="EMBL" id="KAJ8902576.1"/>
    </source>
</evidence>
<evidence type="ECO:0000256" key="1">
    <source>
        <dbReference type="ARBA" id="ARBA00004123"/>
    </source>
</evidence>
<dbReference type="Pfam" id="PF17855">
    <property type="entry name" value="MCM_lid"/>
    <property type="match status" value="1"/>
</dbReference>
<dbReference type="InterPro" id="IPR033762">
    <property type="entry name" value="MCM_OB"/>
</dbReference>
<gene>
    <name evidence="17" type="ORF">NDN08_006977</name>
</gene>
<reference evidence="17 18" key="1">
    <citation type="journal article" date="2023" name="Nat. Commun.">
        <title>Origin of minicircular mitochondrial genomes in red algae.</title>
        <authorList>
            <person name="Lee Y."/>
            <person name="Cho C.H."/>
            <person name="Lee Y.M."/>
            <person name="Park S.I."/>
            <person name="Yang J.H."/>
            <person name="West J.A."/>
            <person name="Bhattacharya D."/>
            <person name="Yoon H.S."/>
        </authorList>
    </citation>
    <scope>NUCLEOTIDE SEQUENCE [LARGE SCALE GENOMIC DNA]</scope>
    <source>
        <strain evidence="17 18">CCMP1338</strain>
        <tissue evidence="17">Whole cell</tissue>
    </source>
</reference>
<dbReference type="SMART" id="SM00382">
    <property type="entry name" value="AAA"/>
    <property type="match status" value="1"/>
</dbReference>
<dbReference type="EC" id="3.6.4.12" evidence="3"/>
<keyword evidence="10" id="KW-0234">DNA repair</keyword>
<evidence type="ECO:0000256" key="14">
    <source>
        <dbReference type="RuleBase" id="RU004070"/>
    </source>
</evidence>
<keyword evidence="5" id="KW-0227">DNA damage</keyword>
<keyword evidence="18" id="KW-1185">Reference proteome</keyword>
<evidence type="ECO:0000256" key="2">
    <source>
        <dbReference type="ARBA" id="ARBA00008010"/>
    </source>
</evidence>
<proteinExistence type="inferred from homology"/>
<evidence type="ECO:0000256" key="8">
    <source>
        <dbReference type="ARBA" id="ARBA00022840"/>
    </source>
</evidence>
<evidence type="ECO:0000256" key="9">
    <source>
        <dbReference type="ARBA" id="ARBA00023125"/>
    </source>
</evidence>
<dbReference type="InterPro" id="IPR012340">
    <property type="entry name" value="NA-bd_OB-fold"/>
</dbReference>
<feature type="domain" description="MCM C-terminal AAA(+) ATPase" evidence="16">
    <location>
        <begin position="307"/>
        <end position="512"/>
    </location>
</feature>
<evidence type="ECO:0000256" key="3">
    <source>
        <dbReference type="ARBA" id="ARBA00012551"/>
    </source>
</evidence>
<dbReference type="GO" id="GO:0003697">
    <property type="term" value="F:single-stranded DNA binding"/>
    <property type="evidence" value="ECO:0007669"/>
    <property type="project" value="TreeGrafter"/>
</dbReference>
<sequence length="884" mass="97015">MDDDILPSEIVAELVDFLMRNCSDRIEDILAEEDEGGHYGCEVNVEQLLLSSNFVGIRVLNTPDEVLTSLQQALDEVQSNMCEDLDGEQQRLTVKRNAHARLYNLPKESKQVKQNASMLRSADINTLISINVTIVRVGAVMIREVLREYECVRCKHKFTLEGDISAKGSFLLPTVCPSEGTQKKCQSTSFQQVEKDIGECRDYQEVKAQEKVGSIDVGSVPSSLLVVLTDDLVDCCKPGDDAVITGVLRQRWNRNPVAGARCDLELLVEALGVKLRNEQKASISLPSNFKKDLAAFWGRYRSNPLEGRNAIIKSICPELYGMYLVKLILAMTIIGGVTRDDKCGTRVRGESHLLVVGDPGTGKSQILKYAAALCPRSVLTTGIGTTSAGLTVTAVRDPASGEWALDAGALVLADGGLCCIDEFSSIRESDRVSIHEAMEQQTLSVAKAGLVCSLDTKATVIAATNPSAGRISANVTARLNYEQEDENAVYLNLAAPLLSRFDVVLTLIDPKDNQNWDERLSSFILNGRLLQSDVPKNDSAESAELLTATQLQQYFYFVKSTLHPELSDGARKLLSYYYSAERAAERRNAARTTVRLLESLIRLTQAHARLMCRKTAVVQDGVFAIAAVEASAVNPSVLEHRSATLHGFVPEDAEKDYRFFADYILVKLGLNDELDPFEGYEEEFLFADDGTMNESEISQHNCASAESSDYASGSQDSSTANHHEVESSSQGEQERNALSGLDSPEAAVEINISDRPAPQEKHVVAAEDKESVNRPMDLGGHAGEGHARGQLRGADLLASFQRKRPRAEREVPVKKTSSSPMKPVATNHVEQPRQAAKASTQEEQHTKTLNQTSKSNVRSSPLDPDPWRILAEQGEDLDDTLWDS</sequence>
<dbReference type="InterPro" id="IPR041562">
    <property type="entry name" value="MCM_lid"/>
</dbReference>
<dbReference type="InterPro" id="IPR003593">
    <property type="entry name" value="AAA+_ATPase"/>
</dbReference>
<keyword evidence="11" id="KW-0539">Nucleus</keyword>
<accession>A0AAV8UPQ2</accession>
<feature type="region of interest" description="Disordered" evidence="15">
    <location>
        <begin position="696"/>
        <end position="884"/>
    </location>
</feature>
<dbReference type="Gene3D" id="2.40.50.140">
    <property type="entry name" value="Nucleic acid-binding proteins"/>
    <property type="match status" value="1"/>
</dbReference>
<dbReference type="GO" id="GO:0042555">
    <property type="term" value="C:MCM complex"/>
    <property type="evidence" value="ECO:0007669"/>
    <property type="project" value="TreeGrafter"/>
</dbReference>
<dbReference type="GO" id="GO:0005634">
    <property type="term" value="C:nucleus"/>
    <property type="evidence" value="ECO:0007669"/>
    <property type="project" value="UniProtKB-SubCell"/>
</dbReference>
<dbReference type="Gene3D" id="3.40.50.300">
    <property type="entry name" value="P-loop containing nucleotide triphosphate hydrolases"/>
    <property type="match status" value="1"/>
</dbReference>
<evidence type="ECO:0000313" key="18">
    <source>
        <dbReference type="Proteomes" id="UP001157974"/>
    </source>
</evidence>
<evidence type="ECO:0000256" key="5">
    <source>
        <dbReference type="ARBA" id="ARBA00022763"/>
    </source>
</evidence>
<keyword evidence="9 14" id="KW-0238">DNA-binding</keyword>
<dbReference type="SUPFAM" id="SSF50249">
    <property type="entry name" value="Nucleic acid-binding proteins"/>
    <property type="match status" value="1"/>
</dbReference>
<dbReference type="Gene3D" id="2.20.28.10">
    <property type="match status" value="1"/>
</dbReference>
<feature type="compositionally biased region" description="Acidic residues" evidence="15">
    <location>
        <begin position="873"/>
        <end position="884"/>
    </location>
</feature>
<feature type="compositionally biased region" description="Polar residues" evidence="15">
    <location>
        <begin position="847"/>
        <end position="859"/>
    </location>
</feature>
<dbReference type="GO" id="GO:0000724">
    <property type="term" value="P:double-strand break repair via homologous recombination"/>
    <property type="evidence" value="ECO:0007669"/>
    <property type="project" value="TreeGrafter"/>
</dbReference>
<evidence type="ECO:0000256" key="12">
    <source>
        <dbReference type="ARBA" id="ARBA00042301"/>
    </source>
</evidence>
<keyword evidence="8 14" id="KW-0067">ATP-binding</keyword>
<evidence type="ECO:0000256" key="15">
    <source>
        <dbReference type="SAM" id="MobiDB-lite"/>
    </source>
</evidence>
<dbReference type="PANTHER" id="PTHR11630">
    <property type="entry name" value="DNA REPLICATION LICENSING FACTOR MCM FAMILY MEMBER"/>
    <property type="match status" value="1"/>
</dbReference>
<dbReference type="SUPFAM" id="SSF52540">
    <property type="entry name" value="P-loop containing nucleoside triphosphate hydrolases"/>
    <property type="match status" value="1"/>
</dbReference>
<comment type="subcellular location">
    <subcellularLocation>
        <location evidence="1">Nucleus</location>
    </subcellularLocation>
</comment>
<dbReference type="InterPro" id="IPR031327">
    <property type="entry name" value="MCM"/>
</dbReference>
<organism evidence="17 18">
    <name type="scientific">Rhodosorus marinus</name>
    <dbReference type="NCBI Taxonomy" id="101924"/>
    <lineage>
        <taxon>Eukaryota</taxon>
        <taxon>Rhodophyta</taxon>
        <taxon>Stylonematophyceae</taxon>
        <taxon>Stylonematales</taxon>
        <taxon>Stylonemataceae</taxon>
        <taxon>Rhodosorus</taxon>
    </lineage>
</organism>
<dbReference type="Pfam" id="PF26066">
    <property type="entry name" value="MCM9_N"/>
    <property type="match status" value="1"/>
</dbReference>
<dbReference type="PROSITE" id="PS50051">
    <property type="entry name" value="MCM_2"/>
    <property type="match status" value="1"/>
</dbReference>
<feature type="compositionally biased region" description="Basic and acidic residues" evidence="15">
    <location>
        <begin position="757"/>
        <end position="772"/>
    </location>
</feature>
<dbReference type="Proteomes" id="UP001157974">
    <property type="component" value="Unassembled WGS sequence"/>
</dbReference>
<evidence type="ECO:0000259" key="16">
    <source>
        <dbReference type="PROSITE" id="PS50051"/>
    </source>
</evidence>
<evidence type="ECO:0000256" key="10">
    <source>
        <dbReference type="ARBA" id="ARBA00023204"/>
    </source>
</evidence>
<dbReference type="Pfam" id="PF17207">
    <property type="entry name" value="MCM_OB"/>
    <property type="match status" value="1"/>
</dbReference>
<feature type="compositionally biased region" description="Polar residues" evidence="15">
    <location>
        <begin position="696"/>
        <end position="706"/>
    </location>
</feature>
<comment type="catalytic activity">
    <reaction evidence="13">
        <text>ATP + H2O = ADP + phosphate + H(+)</text>
        <dbReference type="Rhea" id="RHEA:13065"/>
        <dbReference type="ChEBI" id="CHEBI:15377"/>
        <dbReference type="ChEBI" id="CHEBI:15378"/>
        <dbReference type="ChEBI" id="CHEBI:30616"/>
        <dbReference type="ChEBI" id="CHEBI:43474"/>
        <dbReference type="ChEBI" id="CHEBI:456216"/>
        <dbReference type="EC" id="3.6.4.12"/>
    </reaction>
</comment>
<dbReference type="PANTHER" id="PTHR11630:SF48">
    <property type="entry name" value="DNA HELICASE MCM9"/>
    <property type="match status" value="1"/>
</dbReference>
<keyword evidence="4 14" id="KW-0547">Nucleotide-binding</keyword>
<dbReference type="InterPro" id="IPR058768">
    <property type="entry name" value="MCM9_N"/>
</dbReference>
<feature type="compositionally biased region" description="Low complexity" evidence="15">
    <location>
        <begin position="707"/>
        <end position="718"/>
    </location>
</feature>
<keyword evidence="7" id="KW-0347">Helicase</keyword>
<evidence type="ECO:0000256" key="11">
    <source>
        <dbReference type="ARBA" id="ARBA00023242"/>
    </source>
</evidence>
<dbReference type="AlphaFoldDB" id="A0AAV8UPQ2"/>
<dbReference type="GO" id="GO:0005524">
    <property type="term" value="F:ATP binding"/>
    <property type="evidence" value="ECO:0007669"/>
    <property type="project" value="UniProtKB-KW"/>
</dbReference>
<evidence type="ECO:0000256" key="4">
    <source>
        <dbReference type="ARBA" id="ARBA00022741"/>
    </source>
</evidence>
<dbReference type="InterPro" id="IPR001208">
    <property type="entry name" value="MCM_dom"/>
</dbReference>
<evidence type="ECO:0000256" key="6">
    <source>
        <dbReference type="ARBA" id="ARBA00022801"/>
    </source>
</evidence>
<dbReference type="PRINTS" id="PR01657">
    <property type="entry name" value="MCMFAMILY"/>
</dbReference>
<comment type="caution">
    <text evidence="17">The sequence shown here is derived from an EMBL/GenBank/DDBJ whole genome shotgun (WGS) entry which is preliminary data.</text>
</comment>
<dbReference type="SMART" id="SM00350">
    <property type="entry name" value="MCM"/>
    <property type="match status" value="1"/>
</dbReference>
<dbReference type="GO" id="GO:0016787">
    <property type="term" value="F:hydrolase activity"/>
    <property type="evidence" value="ECO:0007669"/>
    <property type="project" value="UniProtKB-KW"/>
</dbReference>